<organism evidence="2 3">
    <name type="scientific">Streptomyces olivochromogenes</name>
    <dbReference type="NCBI Taxonomy" id="1963"/>
    <lineage>
        <taxon>Bacteria</taxon>
        <taxon>Bacillati</taxon>
        <taxon>Actinomycetota</taxon>
        <taxon>Actinomycetes</taxon>
        <taxon>Kitasatosporales</taxon>
        <taxon>Streptomycetaceae</taxon>
        <taxon>Streptomyces</taxon>
    </lineage>
</organism>
<dbReference type="Proteomes" id="UP000217446">
    <property type="component" value="Unassembled WGS sequence"/>
</dbReference>
<protein>
    <submittedName>
        <fullName evidence="2">Uncharacterized protein</fullName>
    </submittedName>
</protein>
<dbReference type="AlphaFoldDB" id="A0A250VTR5"/>
<keyword evidence="3" id="KW-1185">Reference proteome</keyword>
<comment type="caution">
    <text evidence="2">The sequence shown here is derived from an EMBL/GenBank/DDBJ whole genome shotgun (WGS) entry which is preliminary data.</text>
</comment>
<sequence length="118" mass="12741">MVVHRGRFFEQLAFLGGDFDPAGASARRIAAAYALALALYTQAQALQAVDGLARRSDVEGERVGDVLDLAGGSCTATVRRARRPFRGQRSGLNRPSPPHIPIPHPPRAMRGVLRPTSR</sequence>
<evidence type="ECO:0000313" key="3">
    <source>
        <dbReference type="Proteomes" id="UP000217446"/>
    </source>
</evidence>
<feature type="compositionally biased region" description="Pro residues" evidence="1">
    <location>
        <begin position="95"/>
        <end position="106"/>
    </location>
</feature>
<accession>A0A250VTR5</accession>
<evidence type="ECO:0000313" key="2">
    <source>
        <dbReference type="EMBL" id="GAX57422.1"/>
    </source>
</evidence>
<proteinExistence type="predicted"/>
<name>A0A250VTR5_STROL</name>
<reference evidence="3" key="1">
    <citation type="submission" date="2017-05" db="EMBL/GenBank/DDBJ databases">
        <title>Streptomyces olivochromogenes NBRC 3561 whole genome shotgun sequence.</title>
        <authorList>
            <person name="Dohra H."/>
            <person name="Kodani S."/>
        </authorList>
    </citation>
    <scope>NUCLEOTIDE SEQUENCE [LARGE SCALE GENOMIC DNA]</scope>
    <source>
        <strain evidence="3">NBRC 3561</strain>
    </source>
</reference>
<evidence type="ECO:0000256" key="1">
    <source>
        <dbReference type="SAM" id="MobiDB-lite"/>
    </source>
</evidence>
<dbReference type="EMBL" id="BDQI01000035">
    <property type="protein sequence ID" value="GAX57422.1"/>
    <property type="molecule type" value="Genomic_DNA"/>
</dbReference>
<gene>
    <name evidence="2" type="ORF">SO3561_08992</name>
</gene>
<feature type="region of interest" description="Disordered" evidence="1">
    <location>
        <begin position="82"/>
        <end position="118"/>
    </location>
</feature>